<feature type="domain" description="Protein kinase" evidence="5">
    <location>
        <begin position="17"/>
        <end position="299"/>
    </location>
</feature>
<dbReference type="PANTHER" id="PTHR44329:SF297">
    <property type="entry name" value="RECEPTOR-INTERACTING SERINE_THREONINE-PROTEIN KINASE 3"/>
    <property type="match status" value="1"/>
</dbReference>
<evidence type="ECO:0000256" key="2">
    <source>
        <dbReference type="ARBA" id="ARBA00022840"/>
    </source>
</evidence>
<accession>A0A3Q0FSA0</accession>
<keyword evidence="7" id="KW-0675">Receptor</keyword>
<dbReference type="InterPro" id="IPR017441">
    <property type="entry name" value="Protein_kinase_ATP_BS"/>
</dbReference>
<sequence length="509" mass="57417">MANGSEFQERIPYEDLEEDMKFIGNGGFGTVYLANHKRWHIRVAIKEMRQYSPYSHEELLAEARAMDRARFLYVLRLFGLCELKTQASRDPNSQFGIVMEYMENGSLARLQEEIQHVPWALRFQFLHQVALGMNYLHGLKPPLLHLDLKPSNVLLDENLSVRLADFGLSKFKQGTTKLKAARSEEGSDHGGTLEYMPPEALDDINYKPTQATDIYSYAILTWSVLTGEEPYPDVHPKWKSFLFQLRIPEGERPDMTKLDTITGVAGLEDMKQLMKSCWDQECSQRPTFQDCSDKTKKIFSYHNAHITQAVRMVQDMLKKPGSPTLNPGCPAPAASYSGKDYQTSESVGAASAPESSGLHDSLLPAASLGISEKFQSLHFEELPSRENEAIPPGFEEERMLKRGQSGCAILSQETEELNNGGLDSQRITHTHMKPPDYPGRPLSNPNLPQMQLPTQWPCYYPGVVCSNSYQLPVYSGNPIFFSGNNTGIQIGNDNFMKITKKLKKNPKKK</sequence>
<dbReference type="Pfam" id="PF00069">
    <property type="entry name" value="Pkinase"/>
    <property type="match status" value="1"/>
</dbReference>
<dbReference type="Gene3D" id="1.10.510.10">
    <property type="entry name" value="Transferase(Phosphotransferase) domain 1"/>
    <property type="match status" value="1"/>
</dbReference>
<keyword evidence="6" id="KW-1185">Reference proteome</keyword>
<protein>
    <submittedName>
        <fullName evidence="7">Receptor-interacting serine/threonine-protein kinase 3 isoform X1</fullName>
    </submittedName>
</protein>
<proteinExistence type="predicted"/>
<dbReference type="SUPFAM" id="SSF56112">
    <property type="entry name" value="Protein kinase-like (PK-like)"/>
    <property type="match status" value="1"/>
</dbReference>
<dbReference type="PANTHER" id="PTHR44329">
    <property type="entry name" value="SERINE/THREONINE-PROTEIN KINASE TNNI3K-RELATED"/>
    <property type="match status" value="1"/>
</dbReference>
<dbReference type="GeneID" id="102384398"/>
<reference evidence="7" key="1">
    <citation type="submission" date="2025-08" db="UniProtKB">
        <authorList>
            <consortium name="RefSeq"/>
        </authorList>
    </citation>
    <scope>IDENTIFICATION</scope>
</reference>
<dbReference type="KEGG" id="asn:102384398"/>
<evidence type="ECO:0000256" key="3">
    <source>
        <dbReference type="PROSITE-ProRule" id="PRU10141"/>
    </source>
</evidence>
<dbReference type="PROSITE" id="PS50011">
    <property type="entry name" value="PROTEIN_KINASE_DOM"/>
    <property type="match status" value="1"/>
</dbReference>
<dbReference type="RefSeq" id="XP_025050162.1">
    <property type="nucleotide sequence ID" value="XM_025194377.1"/>
</dbReference>
<dbReference type="InterPro" id="IPR000719">
    <property type="entry name" value="Prot_kinase_dom"/>
</dbReference>
<dbReference type="InterPro" id="IPR011009">
    <property type="entry name" value="Kinase-like_dom_sf"/>
</dbReference>
<keyword evidence="2 3" id="KW-0067">ATP-binding</keyword>
<keyword evidence="7" id="KW-0418">Kinase</keyword>
<dbReference type="PROSITE" id="PS00107">
    <property type="entry name" value="PROTEIN_KINASE_ATP"/>
    <property type="match status" value="1"/>
</dbReference>
<dbReference type="STRING" id="38654.A0A3Q0FSA0"/>
<dbReference type="PROSITE" id="PS00108">
    <property type="entry name" value="PROTEIN_KINASE_ST"/>
    <property type="match status" value="1"/>
</dbReference>
<keyword evidence="1 3" id="KW-0547">Nucleotide-binding</keyword>
<dbReference type="InterPro" id="IPR051681">
    <property type="entry name" value="Ser/Thr_Kinases-Pseudokinases"/>
</dbReference>
<evidence type="ECO:0000256" key="4">
    <source>
        <dbReference type="SAM" id="MobiDB-lite"/>
    </source>
</evidence>
<dbReference type="InterPro" id="IPR008271">
    <property type="entry name" value="Ser/Thr_kinase_AS"/>
</dbReference>
<evidence type="ECO:0000256" key="1">
    <source>
        <dbReference type="ARBA" id="ARBA00022741"/>
    </source>
</evidence>
<dbReference type="InParanoid" id="A0A3Q0FSA0"/>
<dbReference type="SMART" id="SM00220">
    <property type="entry name" value="S_TKc"/>
    <property type="match status" value="1"/>
</dbReference>
<dbReference type="CTD" id="11035"/>
<keyword evidence="7" id="KW-0808">Transferase</keyword>
<dbReference type="GO" id="GO:0004706">
    <property type="term" value="F:JUN kinase kinase kinase activity"/>
    <property type="evidence" value="ECO:0007669"/>
    <property type="project" value="TreeGrafter"/>
</dbReference>
<dbReference type="AlphaFoldDB" id="A0A3Q0FSA0"/>
<name>A0A3Q0FSA0_ALLSI</name>
<feature type="region of interest" description="Disordered" evidence="4">
    <location>
        <begin position="319"/>
        <end position="340"/>
    </location>
</feature>
<evidence type="ECO:0000313" key="6">
    <source>
        <dbReference type="Proteomes" id="UP000189705"/>
    </source>
</evidence>
<organism evidence="6 7">
    <name type="scientific">Alligator sinensis</name>
    <name type="common">Chinese alligator</name>
    <dbReference type="NCBI Taxonomy" id="38654"/>
    <lineage>
        <taxon>Eukaryota</taxon>
        <taxon>Metazoa</taxon>
        <taxon>Chordata</taxon>
        <taxon>Craniata</taxon>
        <taxon>Vertebrata</taxon>
        <taxon>Euteleostomi</taxon>
        <taxon>Archelosauria</taxon>
        <taxon>Archosauria</taxon>
        <taxon>Crocodylia</taxon>
        <taxon>Alligatoridae</taxon>
        <taxon>Alligatorinae</taxon>
        <taxon>Alligator</taxon>
    </lineage>
</organism>
<evidence type="ECO:0000259" key="5">
    <source>
        <dbReference type="PROSITE" id="PS50011"/>
    </source>
</evidence>
<evidence type="ECO:0000313" key="7">
    <source>
        <dbReference type="RefSeq" id="XP_025050162.1"/>
    </source>
</evidence>
<dbReference type="Proteomes" id="UP000189705">
    <property type="component" value="Unplaced"/>
</dbReference>
<feature type="binding site" evidence="3">
    <location>
        <position position="46"/>
    </location>
    <ligand>
        <name>ATP</name>
        <dbReference type="ChEBI" id="CHEBI:30616"/>
    </ligand>
</feature>
<dbReference type="GO" id="GO:0005524">
    <property type="term" value="F:ATP binding"/>
    <property type="evidence" value="ECO:0007669"/>
    <property type="project" value="UniProtKB-UniRule"/>
</dbReference>
<gene>
    <name evidence="7" type="primary">RIPK3</name>
</gene>